<name>A0A7V2SW76_9BACT</name>
<evidence type="ECO:0000313" key="2">
    <source>
        <dbReference type="EMBL" id="HFC46876.1"/>
    </source>
</evidence>
<dbReference type="Proteomes" id="UP000885797">
    <property type="component" value="Unassembled WGS sequence"/>
</dbReference>
<protein>
    <recommendedName>
        <fullName evidence="3">DUF948 domain-containing protein</fullName>
    </recommendedName>
</protein>
<gene>
    <name evidence="2" type="ORF">ENJ63_03240</name>
</gene>
<reference evidence="2" key="1">
    <citation type="journal article" date="2020" name="mSystems">
        <title>Genome- and Community-Level Interaction Insights into Carbon Utilization and Element Cycling Functions of Hydrothermarchaeota in Hydrothermal Sediment.</title>
        <authorList>
            <person name="Zhou Z."/>
            <person name="Liu Y."/>
            <person name="Xu W."/>
            <person name="Pan J."/>
            <person name="Luo Z.H."/>
            <person name="Li M."/>
        </authorList>
    </citation>
    <scope>NUCLEOTIDE SEQUENCE [LARGE SCALE GENOMIC DNA]</scope>
    <source>
        <strain evidence="2">HyVt-503</strain>
    </source>
</reference>
<organism evidence="2">
    <name type="scientific">Dissulfuribacter thermophilus</name>
    <dbReference type="NCBI Taxonomy" id="1156395"/>
    <lineage>
        <taxon>Bacteria</taxon>
        <taxon>Pseudomonadati</taxon>
        <taxon>Thermodesulfobacteriota</taxon>
        <taxon>Dissulfuribacteria</taxon>
        <taxon>Dissulfuribacterales</taxon>
        <taxon>Dissulfuribacteraceae</taxon>
        <taxon>Dissulfuribacter</taxon>
    </lineage>
</organism>
<feature type="transmembrane region" description="Helical" evidence="1">
    <location>
        <begin position="6"/>
        <end position="26"/>
    </location>
</feature>
<comment type="caution">
    <text evidence="2">The sequence shown here is derived from an EMBL/GenBank/DDBJ whole genome shotgun (WGS) entry which is preliminary data.</text>
</comment>
<dbReference type="AlphaFoldDB" id="A0A7V2SW76"/>
<keyword evidence="1" id="KW-1133">Transmembrane helix</keyword>
<proteinExistence type="predicted"/>
<accession>A0A7V2SW76</accession>
<keyword evidence="1" id="KW-0472">Membrane</keyword>
<evidence type="ECO:0008006" key="3">
    <source>
        <dbReference type="Google" id="ProtNLM"/>
    </source>
</evidence>
<keyword evidence="1" id="KW-0812">Transmembrane</keyword>
<evidence type="ECO:0000256" key="1">
    <source>
        <dbReference type="SAM" id="Phobius"/>
    </source>
</evidence>
<sequence>MNSETLLLILLGTGIVLAIALIVLIFKLIRFLNSAQGSLQGIRESSEEVLKRATDVMIHVDEEIERLDGQISQLKDGLDEVMYQVNETLKRSREVEDALIKGIESFGPIIDSVQGVAQDIEYMTKDVRHKVNQVSGFFDAAEDAAKTVRSVTGVVRSGLWGLAVEVASLATGAKASLEYISKGLGNGPKKSKKGGG</sequence>
<dbReference type="EMBL" id="DRND01000261">
    <property type="protein sequence ID" value="HFC46876.1"/>
    <property type="molecule type" value="Genomic_DNA"/>
</dbReference>